<dbReference type="HOGENOM" id="CLU_2284156_0_0_1"/>
<dbReference type="EMBL" id="KN829088">
    <property type="protein sequence ID" value="KIK74189.1"/>
    <property type="molecule type" value="Genomic_DNA"/>
</dbReference>
<organism evidence="1 2">
    <name type="scientific">Paxillus rubicundulus Ve08.2h10</name>
    <dbReference type="NCBI Taxonomy" id="930991"/>
    <lineage>
        <taxon>Eukaryota</taxon>
        <taxon>Fungi</taxon>
        <taxon>Dikarya</taxon>
        <taxon>Basidiomycota</taxon>
        <taxon>Agaricomycotina</taxon>
        <taxon>Agaricomycetes</taxon>
        <taxon>Agaricomycetidae</taxon>
        <taxon>Boletales</taxon>
        <taxon>Paxilineae</taxon>
        <taxon>Paxillaceae</taxon>
        <taxon>Paxillus</taxon>
    </lineage>
</organism>
<gene>
    <name evidence="1" type="ORF">PAXRUDRAFT_836031</name>
</gene>
<reference evidence="1 2" key="1">
    <citation type="submission" date="2014-04" db="EMBL/GenBank/DDBJ databases">
        <authorList>
            <consortium name="DOE Joint Genome Institute"/>
            <person name="Kuo A."/>
            <person name="Kohler A."/>
            <person name="Jargeat P."/>
            <person name="Nagy L.G."/>
            <person name="Floudas D."/>
            <person name="Copeland A."/>
            <person name="Barry K.W."/>
            <person name="Cichocki N."/>
            <person name="Veneault-Fourrey C."/>
            <person name="LaButti K."/>
            <person name="Lindquist E.A."/>
            <person name="Lipzen A."/>
            <person name="Lundell T."/>
            <person name="Morin E."/>
            <person name="Murat C."/>
            <person name="Sun H."/>
            <person name="Tunlid A."/>
            <person name="Henrissat B."/>
            <person name="Grigoriev I.V."/>
            <person name="Hibbett D.S."/>
            <person name="Martin F."/>
            <person name="Nordberg H.P."/>
            <person name="Cantor M.N."/>
            <person name="Hua S.X."/>
        </authorList>
    </citation>
    <scope>NUCLEOTIDE SEQUENCE [LARGE SCALE GENOMIC DNA]</scope>
    <source>
        <strain evidence="1 2">Ve08.2h10</strain>
    </source>
</reference>
<dbReference type="AlphaFoldDB" id="A0A0D0D2N3"/>
<evidence type="ECO:0000313" key="1">
    <source>
        <dbReference type="EMBL" id="KIK74189.1"/>
    </source>
</evidence>
<accession>A0A0D0D2N3</accession>
<dbReference type="InParanoid" id="A0A0D0D2N3"/>
<feature type="non-terminal residue" evidence="1">
    <location>
        <position position="102"/>
    </location>
</feature>
<keyword evidence="2" id="KW-1185">Reference proteome</keyword>
<sequence length="102" mass="11446">MTRPVGHCQCLRACDFVPLHCDVNDCSVTVVTVETCEKDYDCQLVLEKLRCGTFLRVCDTMKFIVFTTLNLLSVVLARPSLIHHDRASSSFQLQNGIDAINL</sequence>
<protein>
    <submittedName>
        <fullName evidence="1">Uncharacterized protein</fullName>
    </submittedName>
</protein>
<proteinExistence type="predicted"/>
<dbReference type="Proteomes" id="UP000054538">
    <property type="component" value="Unassembled WGS sequence"/>
</dbReference>
<evidence type="ECO:0000313" key="2">
    <source>
        <dbReference type="Proteomes" id="UP000054538"/>
    </source>
</evidence>
<name>A0A0D0D2N3_9AGAM</name>
<reference evidence="2" key="2">
    <citation type="submission" date="2015-01" db="EMBL/GenBank/DDBJ databases">
        <title>Evolutionary Origins and Diversification of the Mycorrhizal Mutualists.</title>
        <authorList>
            <consortium name="DOE Joint Genome Institute"/>
            <consortium name="Mycorrhizal Genomics Consortium"/>
            <person name="Kohler A."/>
            <person name="Kuo A."/>
            <person name="Nagy L.G."/>
            <person name="Floudas D."/>
            <person name="Copeland A."/>
            <person name="Barry K.W."/>
            <person name="Cichocki N."/>
            <person name="Veneault-Fourrey C."/>
            <person name="LaButti K."/>
            <person name="Lindquist E.A."/>
            <person name="Lipzen A."/>
            <person name="Lundell T."/>
            <person name="Morin E."/>
            <person name="Murat C."/>
            <person name="Riley R."/>
            <person name="Ohm R."/>
            <person name="Sun H."/>
            <person name="Tunlid A."/>
            <person name="Henrissat B."/>
            <person name="Grigoriev I.V."/>
            <person name="Hibbett D.S."/>
            <person name="Martin F."/>
        </authorList>
    </citation>
    <scope>NUCLEOTIDE SEQUENCE [LARGE SCALE GENOMIC DNA]</scope>
    <source>
        <strain evidence="2">Ve08.2h10</strain>
    </source>
</reference>